<gene>
    <name evidence="1" type="ORF">SAMN04488540_104346</name>
</gene>
<evidence type="ECO:0000313" key="1">
    <source>
        <dbReference type="EMBL" id="SDJ05669.1"/>
    </source>
</evidence>
<accession>A0A1G8QLJ5</accession>
<keyword evidence="2" id="KW-1185">Reference proteome</keyword>
<proteinExistence type="predicted"/>
<sequence length="119" mass="13435">MNQDRFRSQCLRALGITSWRLNAEYRETEAAASAERDEAAWCVLGADPNSPLLQDLLLPFQCHPEQVERVEAGHQLKPGQRLLSFGIKHGEATLSLPAWSELETPQGKRQAWKALQEQL</sequence>
<reference evidence="2" key="1">
    <citation type="submission" date="2016-10" db="EMBL/GenBank/DDBJ databases">
        <authorList>
            <person name="Varghese N."/>
            <person name="Submissions S."/>
        </authorList>
    </citation>
    <scope>NUCLEOTIDE SEQUENCE [LARGE SCALE GENOMIC DNA]</scope>
    <source>
        <strain evidence="2">DSM 23317</strain>
    </source>
</reference>
<dbReference type="AlphaFoldDB" id="A0A1G8QLJ5"/>
<dbReference type="Proteomes" id="UP000199527">
    <property type="component" value="Unassembled WGS sequence"/>
</dbReference>
<organism evidence="1 2">
    <name type="scientific">Ferrimonas sediminum</name>
    <dbReference type="NCBI Taxonomy" id="718193"/>
    <lineage>
        <taxon>Bacteria</taxon>
        <taxon>Pseudomonadati</taxon>
        <taxon>Pseudomonadota</taxon>
        <taxon>Gammaproteobacteria</taxon>
        <taxon>Alteromonadales</taxon>
        <taxon>Ferrimonadaceae</taxon>
        <taxon>Ferrimonas</taxon>
    </lineage>
</organism>
<protein>
    <submittedName>
        <fullName evidence="1">DNA polymerase III psi subunit</fullName>
    </submittedName>
</protein>
<evidence type="ECO:0000313" key="2">
    <source>
        <dbReference type="Proteomes" id="UP000199527"/>
    </source>
</evidence>
<dbReference type="OrthoDB" id="9851619at2"/>
<dbReference type="EMBL" id="FNEM01000004">
    <property type="protein sequence ID" value="SDJ05669.1"/>
    <property type="molecule type" value="Genomic_DNA"/>
</dbReference>
<name>A0A1G8QLJ5_9GAMM</name>
<dbReference type="RefSeq" id="WP_090364367.1">
    <property type="nucleotide sequence ID" value="NZ_FNEM01000004.1"/>
</dbReference>